<proteinExistence type="predicted"/>
<dbReference type="AlphaFoldDB" id="A0A6V7NPS2"/>
<protein>
    <recommendedName>
        <fullName evidence="2">Retrotransposon gag domain-containing protein</fullName>
    </recommendedName>
</protein>
<organism evidence="3">
    <name type="scientific">Ananas comosus var. bracteatus</name>
    <name type="common">red pineapple</name>
    <dbReference type="NCBI Taxonomy" id="296719"/>
    <lineage>
        <taxon>Eukaryota</taxon>
        <taxon>Viridiplantae</taxon>
        <taxon>Streptophyta</taxon>
        <taxon>Embryophyta</taxon>
        <taxon>Tracheophyta</taxon>
        <taxon>Spermatophyta</taxon>
        <taxon>Magnoliopsida</taxon>
        <taxon>Liliopsida</taxon>
        <taxon>Poales</taxon>
        <taxon>Bromeliaceae</taxon>
        <taxon>Bromelioideae</taxon>
        <taxon>Ananas</taxon>
    </lineage>
</organism>
<evidence type="ECO:0000313" key="3">
    <source>
        <dbReference type="EMBL" id="CAD1820593.1"/>
    </source>
</evidence>
<evidence type="ECO:0000256" key="1">
    <source>
        <dbReference type="SAM" id="MobiDB-lite"/>
    </source>
</evidence>
<gene>
    <name evidence="3" type="ORF">CB5_LOCUS3804</name>
</gene>
<feature type="region of interest" description="Disordered" evidence="1">
    <location>
        <begin position="67"/>
        <end position="94"/>
    </location>
</feature>
<accession>A0A6V7NPS2</accession>
<feature type="domain" description="Retrotransposon gag" evidence="2">
    <location>
        <begin position="223"/>
        <end position="275"/>
    </location>
</feature>
<feature type="compositionally biased region" description="Pro residues" evidence="1">
    <location>
        <begin position="82"/>
        <end position="91"/>
    </location>
</feature>
<sequence length="311" mass="35574">MSTTLLHLSLHDKCPILLPMEIKLKFSWIFLPVLLFILFLSQRDRRLLRLHLAGSFASASPHLLPDHRHLPYHHPSRRSRRPPSPPPPWPAPGAYGFVESSSSSSCSNLSLLNSHTTPPRRRPPLRLRLPKAEVARLVHESTDAARKIIGLWVARNQHPSPTTPDPHHAHAFADAGARRALALTDARLRRALALGCTEPWVVEGWVSAMEKLFEDLFILEREQMRWDEFCGLLYEPYFPNSVKQKLEEDLKKLQQGERSVQEYTHEFTRLLNCVSFVVRDKAPNPAAQFFHLTSKNPHRSLLVPQVLAKLQ</sequence>
<feature type="compositionally biased region" description="Basic residues" evidence="1">
    <location>
        <begin position="70"/>
        <end position="81"/>
    </location>
</feature>
<dbReference type="Pfam" id="PF03732">
    <property type="entry name" value="Retrotrans_gag"/>
    <property type="match status" value="1"/>
</dbReference>
<name>A0A6V7NPS2_ANACO</name>
<dbReference type="EMBL" id="LR862141">
    <property type="protein sequence ID" value="CAD1820593.1"/>
    <property type="molecule type" value="Genomic_DNA"/>
</dbReference>
<dbReference type="InterPro" id="IPR005162">
    <property type="entry name" value="Retrotrans_gag_dom"/>
</dbReference>
<evidence type="ECO:0000259" key="2">
    <source>
        <dbReference type="Pfam" id="PF03732"/>
    </source>
</evidence>
<reference evidence="3" key="1">
    <citation type="submission" date="2020-07" db="EMBL/GenBank/DDBJ databases">
        <authorList>
            <person name="Lin J."/>
        </authorList>
    </citation>
    <scope>NUCLEOTIDE SEQUENCE</scope>
</reference>